<name>A0A955IX86_UNCKA</name>
<protein>
    <submittedName>
        <fullName evidence="4">Response regulator</fullName>
    </submittedName>
</protein>
<dbReference type="InterPro" id="IPR011006">
    <property type="entry name" value="CheY-like_superfamily"/>
</dbReference>
<keyword evidence="1 2" id="KW-0597">Phosphoprotein</keyword>
<gene>
    <name evidence="4" type="ORF">KDA10_02850</name>
</gene>
<organism evidence="4 5">
    <name type="scientific">candidate division WWE3 bacterium</name>
    <dbReference type="NCBI Taxonomy" id="2053526"/>
    <lineage>
        <taxon>Bacteria</taxon>
        <taxon>Katanobacteria</taxon>
    </lineage>
</organism>
<evidence type="ECO:0000313" key="4">
    <source>
        <dbReference type="EMBL" id="MCA9302270.1"/>
    </source>
</evidence>
<proteinExistence type="predicted"/>
<dbReference type="InterPro" id="IPR001789">
    <property type="entry name" value="Sig_transdc_resp-reg_receiver"/>
</dbReference>
<feature type="domain" description="Response regulatory" evidence="3">
    <location>
        <begin position="4"/>
        <end position="120"/>
    </location>
</feature>
<dbReference type="PROSITE" id="PS50110">
    <property type="entry name" value="RESPONSE_REGULATORY"/>
    <property type="match status" value="1"/>
</dbReference>
<evidence type="ECO:0000256" key="1">
    <source>
        <dbReference type="ARBA" id="ARBA00022553"/>
    </source>
</evidence>
<accession>A0A955IX86</accession>
<comment type="caution">
    <text evidence="4">The sequence shown here is derived from an EMBL/GenBank/DDBJ whole genome shotgun (WGS) entry which is preliminary data.</text>
</comment>
<dbReference type="PANTHER" id="PTHR44591">
    <property type="entry name" value="STRESS RESPONSE REGULATOR PROTEIN 1"/>
    <property type="match status" value="1"/>
</dbReference>
<dbReference type="Proteomes" id="UP000714817">
    <property type="component" value="Unassembled WGS sequence"/>
</dbReference>
<dbReference type="EMBL" id="JAGQNY010000009">
    <property type="protein sequence ID" value="MCA9302270.1"/>
    <property type="molecule type" value="Genomic_DNA"/>
</dbReference>
<dbReference type="PANTHER" id="PTHR44591:SF3">
    <property type="entry name" value="RESPONSE REGULATORY DOMAIN-CONTAINING PROTEIN"/>
    <property type="match status" value="1"/>
</dbReference>
<dbReference type="Gene3D" id="3.40.50.2300">
    <property type="match status" value="1"/>
</dbReference>
<reference evidence="4" key="1">
    <citation type="submission" date="2020-04" db="EMBL/GenBank/DDBJ databases">
        <authorList>
            <person name="Zhang T."/>
        </authorList>
    </citation>
    <scope>NUCLEOTIDE SEQUENCE</scope>
    <source>
        <strain evidence="4">HKST-UBA80</strain>
    </source>
</reference>
<evidence type="ECO:0000313" key="5">
    <source>
        <dbReference type="Proteomes" id="UP000714817"/>
    </source>
</evidence>
<sequence length="121" mass="13607">MSKRILIVEDDELLNSAYRSFFRNINYTTKQLYNGRDVVSEAIKFGPDLVLLDVLLPHKDGIEILKELKSNTETKTVPVLMTSNVSSAEVKQKAKEAGAEGYFIKSNTLLTEIKEAIDKLT</sequence>
<evidence type="ECO:0000256" key="2">
    <source>
        <dbReference type="PROSITE-ProRule" id="PRU00169"/>
    </source>
</evidence>
<dbReference type="SMART" id="SM00448">
    <property type="entry name" value="REC"/>
    <property type="match status" value="1"/>
</dbReference>
<reference evidence="4" key="2">
    <citation type="journal article" date="2021" name="Microbiome">
        <title>Successional dynamics and alternative stable states in a saline activated sludge microbial community over 9 years.</title>
        <authorList>
            <person name="Wang Y."/>
            <person name="Ye J."/>
            <person name="Ju F."/>
            <person name="Liu L."/>
            <person name="Boyd J.A."/>
            <person name="Deng Y."/>
            <person name="Parks D.H."/>
            <person name="Jiang X."/>
            <person name="Yin X."/>
            <person name="Woodcroft B.J."/>
            <person name="Tyson G.W."/>
            <person name="Hugenholtz P."/>
            <person name="Polz M.F."/>
            <person name="Zhang T."/>
        </authorList>
    </citation>
    <scope>NUCLEOTIDE SEQUENCE</scope>
    <source>
        <strain evidence="4">HKST-UBA80</strain>
    </source>
</reference>
<feature type="modified residue" description="4-aspartylphosphate" evidence="2">
    <location>
        <position position="53"/>
    </location>
</feature>
<evidence type="ECO:0000259" key="3">
    <source>
        <dbReference type="PROSITE" id="PS50110"/>
    </source>
</evidence>
<dbReference type="AlphaFoldDB" id="A0A955IX86"/>
<dbReference type="SUPFAM" id="SSF52172">
    <property type="entry name" value="CheY-like"/>
    <property type="match status" value="1"/>
</dbReference>
<dbReference type="GO" id="GO:0000160">
    <property type="term" value="P:phosphorelay signal transduction system"/>
    <property type="evidence" value="ECO:0007669"/>
    <property type="project" value="InterPro"/>
</dbReference>
<dbReference type="InterPro" id="IPR050595">
    <property type="entry name" value="Bact_response_regulator"/>
</dbReference>
<dbReference type="Pfam" id="PF00072">
    <property type="entry name" value="Response_reg"/>
    <property type="match status" value="1"/>
</dbReference>